<evidence type="ECO:0000256" key="7">
    <source>
        <dbReference type="ARBA" id="ARBA00023136"/>
    </source>
</evidence>
<evidence type="ECO:0000313" key="10">
    <source>
        <dbReference type="EMBL" id="KAL0078003.1"/>
    </source>
</evidence>
<dbReference type="Gene3D" id="1.50.40.10">
    <property type="entry name" value="Mitochondrial carrier domain"/>
    <property type="match status" value="1"/>
</dbReference>
<evidence type="ECO:0000313" key="11">
    <source>
        <dbReference type="Proteomes" id="UP001448207"/>
    </source>
</evidence>
<evidence type="ECO:0000256" key="4">
    <source>
        <dbReference type="ARBA" id="ARBA00022692"/>
    </source>
</evidence>
<keyword evidence="11" id="KW-1185">Reference proteome</keyword>
<keyword evidence="4 8" id="KW-0812">Transmembrane</keyword>
<dbReference type="Pfam" id="PF00153">
    <property type="entry name" value="Mito_carr"/>
    <property type="match status" value="3"/>
</dbReference>
<evidence type="ECO:0000256" key="3">
    <source>
        <dbReference type="ARBA" id="ARBA00022448"/>
    </source>
</evidence>
<dbReference type="Proteomes" id="UP001448207">
    <property type="component" value="Unassembled WGS sequence"/>
</dbReference>
<feature type="repeat" description="Solcar" evidence="8">
    <location>
        <begin position="22"/>
        <end position="131"/>
    </location>
</feature>
<evidence type="ECO:0000256" key="6">
    <source>
        <dbReference type="ARBA" id="ARBA00022989"/>
    </source>
</evidence>
<dbReference type="SUPFAM" id="SSF103506">
    <property type="entry name" value="Mitochondrial carrier"/>
    <property type="match status" value="1"/>
</dbReference>
<protein>
    <submittedName>
        <fullName evidence="10">Mitochondrial carrier domain-containing protein</fullName>
    </submittedName>
</protein>
<name>A0ABR3APW2_PHYBL</name>
<sequence>MSKHTTPSQTTAPPPPLAAAPQPFWFGGAASCVATFVSHPFDLTKVRLQTIKRIDTPWSNNSNNSNNIKSSSTSSEYATRSLRPTRMVKTMWTIYHTEGVRALYSGLSASLLRQGTYSTIRFGLYDRFKWMVAGDKKPTFSQLLICSTAAGILGGAFGNPSDVVNVRMQNDGQLPPAERRNYRNAIDGMIRICREESPRVLLRGLGSSTNRAVLMTVSQMASYDVFKDLFLGKLGWKEGLPTHFATSLLAGLVATTVCAPLDVVKTRIMSAHAHDGKHPLRIMLHMVKTEGFGSLFRGWMPAFVRLGPHTIVTFMVLERMREWHTQWIRPANQTLETL</sequence>
<comment type="caution">
    <text evidence="10">The sequence shown here is derived from an EMBL/GenBank/DDBJ whole genome shotgun (WGS) entry which is preliminary data.</text>
</comment>
<dbReference type="PROSITE" id="PS51257">
    <property type="entry name" value="PROKAR_LIPOPROTEIN"/>
    <property type="match status" value="1"/>
</dbReference>
<dbReference type="EMBL" id="JBCLYO010000026">
    <property type="protein sequence ID" value="KAL0078003.1"/>
    <property type="molecule type" value="Genomic_DNA"/>
</dbReference>
<dbReference type="PROSITE" id="PS50920">
    <property type="entry name" value="SOLCAR"/>
    <property type="match status" value="3"/>
</dbReference>
<keyword evidence="5" id="KW-0677">Repeat</keyword>
<dbReference type="InterPro" id="IPR023395">
    <property type="entry name" value="MCP_dom_sf"/>
</dbReference>
<evidence type="ECO:0000256" key="5">
    <source>
        <dbReference type="ARBA" id="ARBA00022737"/>
    </source>
</evidence>
<keyword evidence="7 8" id="KW-0472">Membrane</keyword>
<proteinExistence type="inferred from homology"/>
<organism evidence="10 11">
    <name type="scientific">Phycomyces blakesleeanus</name>
    <dbReference type="NCBI Taxonomy" id="4837"/>
    <lineage>
        <taxon>Eukaryota</taxon>
        <taxon>Fungi</taxon>
        <taxon>Fungi incertae sedis</taxon>
        <taxon>Mucoromycota</taxon>
        <taxon>Mucoromycotina</taxon>
        <taxon>Mucoromycetes</taxon>
        <taxon>Mucorales</taxon>
        <taxon>Phycomycetaceae</taxon>
        <taxon>Phycomyces</taxon>
    </lineage>
</organism>
<comment type="similarity">
    <text evidence="2 9">Belongs to the mitochondrial carrier (TC 2.A.29) family.</text>
</comment>
<feature type="repeat" description="Solcar" evidence="8">
    <location>
        <begin position="238"/>
        <end position="323"/>
    </location>
</feature>
<evidence type="ECO:0000256" key="2">
    <source>
        <dbReference type="ARBA" id="ARBA00006375"/>
    </source>
</evidence>
<keyword evidence="6" id="KW-1133">Transmembrane helix</keyword>
<keyword evidence="3 9" id="KW-0813">Transport</keyword>
<gene>
    <name evidence="10" type="ORF">J3Q64DRAFT_1811112</name>
</gene>
<evidence type="ECO:0000256" key="9">
    <source>
        <dbReference type="RuleBase" id="RU000488"/>
    </source>
</evidence>
<evidence type="ECO:0000256" key="8">
    <source>
        <dbReference type="PROSITE-ProRule" id="PRU00282"/>
    </source>
</evidence>
<reference evidence="10 11" key="1">
    <citation type="submission" date="2024-04" db="EMBL/GenBank/DDBJ databases">
        <title>Symmetric and asymmetric DNA N6-adenine methylation regulates different biological responses in Mucorales.</title>
        <authorList>
            <consortium name="Lawrence Berkeley National Laboratory"/>
            <person name="Lax C."/>
            <person name="Mondo S.J."/>
            <person name="Osorio-Concepcion M."/>
            <person name="Muszewska A."/>
            <person name="Corrochano-Luque M."/>
            <person name="Gutierrez G."/>
            <person name="Riley R."/>
            <person name="Lipzen A."/>
            <person name="Guo J."/>
            <person name="Hundley H."/>
            <person name="Amirebrahimi M."/>
            <person name="Ng V."/>
            <person name="Lorenzo-Gutierrez D."/>
            <person name="Binder U."/>
            <person name="Yang J."/>
            <person name="Song Y."/>
            <person name="Canovas D."/>
            <person name="Navarro E."/>
            <person name="Freitag M."/>
            <person name="Gabaldon T."/>
            <person name="Grigoriev I.V."/>
            <person name="Corrochano L.M."/>
            <person name="Nicolas F.E."/>
            <person name="Garre V."/>
        </authorList>
    </citation>
    <scope>NUCLEOTIDE SEQUENCE [LARGE SCALE GENOMIC DNA]</scope>
    <source>
        <strain evidence="10 11">L51</strain>
    </source>
</reference>
<dbReference type="InterPro" id="IPR050391">
    <property type="entry name" value="Mito_Metabolite_Transporter"/>
</dbReference>
<dbReference type="PANTHER" id="PTHR45618">
    <property type="entry name" value="MITOCHONDRIAL DICARBOXYLATE CARRIER-RELATED"/>
    <property type="match status" value="1"/>
</dbReference>
<comment type="subcellular location">
    <subcellularLocation>
        <location evidence="1">Membrane</location>
        <topology evidence="1">Multi-pass membrane protein</topology>
    </subcellularLocation>
</comment>
<feature type="repeat" description="Solcar" evidence="8">
    <location>
        <begin position="141"/>
        <end position="229"/>
    </location>
</feature>
<dbReference type="InterPro" id="IPR018108">
    <property type="entry name" value="MCP_transmembrane"/>
</dbReference>
<accession>A0ABR3APW2</accession>
<evidence type="ECO:0000256" key="1">
    <source>
        <dbReference type="ARBA" id="ARBA00004141"/>
    </source>
</evidence>